<evidence type="ECO:0000313" key="2">
    <source>
        <dbReference type="EMBL" id="SDL98200.1"/>
    </source>
</evidence>
<evidence type="ECO:0000259" key="1">
    <source>
        <dbReference type="PROSITE" id="PS50404"/>
    </source>
</evidence>
<accession>A0A1G9PHE2</accession>
<dbReference type="InterPro" id="IPR011767">
    <property type="entry name" value="GLR_AS"/>
</dbReference>
<dbReference type="RefSeq" id="WP_089693542.1">
    <property type="nucleotide sequence ID" value="NZ_FNHL01000001.1"/>
</dbReference>
<dbReference type="PROSITE" id="PS51354">
    <property type="entry name" value="GLUTAREDOXIN_2"/>
    <property type="match status" value="1"/>
</dbReference>
<dbReference type="Proteomes" id="UP000199451">
    <property type="component" value="Unassembled WGS sequence"/>
</dbReference>
<dbReference type="Gene3D" id="3.40.30.10">
    <property type="entry name" value="Glutaredoxin"/>
    <property type="match status" value="1"/>
</dbReference>
<dbReference type="Pfam" id="PF13417">
    <property type="entry name" value="GST_N_3"/>
    <property type="match status" value="1"/>
</dbReference>
<keyword evidence="2" id="KW-0808">Transferase</keyword>
<dbReference type="PANTHER" id="PTHR45288:SF2">
    <property type="entry name" value="THIOREDOXIN FAMILY PROTEIN"/>
    <property type="match status" value="1"/>
</dbReference>
<evidence type="ECO:0000313" key="3">
    <source>
        <dbReference type="Proteomes" id="UP000199451"/>
    </source>
</evidence>
<dbReference type="EMBL" id="FNHL01000001">
    <property type="protein sequence ID" value="SDL98200.1"/>
    <property type="molecule type" value="Genomic_DNA"/>
</dbReference>
<keyword evidence="3" id="KW-1185">Reference proteome</keyword>
<dbReference type="PANTHER" id="PTHR45288">
    <property type="entry name" value="THIOREDOXIN FAMILY PROTEIN"/>
    <property type="match status" value="1"/>
</dbReference>
<dbReference type="PROSITE" id="PS50404">
    <property type="entry name" value="GST_NTER"/>
    <property type="match status" value="1"/>
</dbReference>
<organism evidence="2 3">
    <name type="scientific">Halogranum gelatinilyticum</name>
    <dbReference type="NCBI Taxonomy" id="660521"/>
    <lineage>
        <taxon>Archaea</taxon>
        <taxon>Methanobacteriati</taxon>
        <taxon>Methanobacteriota</taxon>
        <taxon>Stenosarchaea group</taxon>
        <taxon>Halobacteria</taxon>
        <taxon>Halobacteriales</taxon>
        <taxon>Haloferacaceae</taxon>
    </lineage>
</organism>
<reference evidence="3" key="1">
    <citation type="submission" date="2016-10" db="EMBL/GenBank/DDBJ databases">
        <authorList>
            <person name="Varghese N."/>
            <person name="Submissions S."/>
        </authorList>
    </citation>
    <scope>NUCLEOTIDE SEQUENCE [LARGE SCALE GENOMIC DNA]</scope>
    <source>
        <strain evidence="3">CGMCC 1.10119</strain>
    </source>
</reference>
<dbReference type="GO" id="GO:0016740">
    <property type="term" value="F:transferase activity"/>
    <property type="evidence" value="ECO:0007669"/>
    <property type="project" value="UniProtKB-KW"/>
</dbReference>
<gene>
    <name evidence="2" type="ORF">SAMN04487949_0389</name>
</gene>
<sequence length="87" mass="9886">MSDDEPTITLYRLQACPYCERVVRKLQECDVDYRSRFVEPMHSDRNVVKRISGKRSVPAIEDHSTGVTMSESANIVDYLEKTYGGAA</sequence>
<name>A0A1G9PHE2_9EURY</name>
<protein>
    <submittedName>
        <fullName evidence="2">Glutathione S-transferase, N-terminal domain</fullName>
    </submittedName>
</protein>
<dbReference type="AlphaFoldDB" id="A0A1G9PHE2"/>
<feature type="domain" description="GST N-terminal" evidence="1">
    <location>
        <begin position="6"/>
        <end position="87"/>
    </location>
</feature>
<dbReference type="OrthoDB" id="73564at2157"/>
<dbReference type="PROSITE" id="PS00195">
    <property type="entry name" value="GLUTAREDOXIN_1"/>
    <property type="match status" value="1"/>
</dbReference>
<dbReference type="InterPro" id="IPR004045">
    <property type="entry name" value="Glutathione_S-Trfase_N"/>
</dbReference>
<proteinExistence type="predicted"/>
<dbReference type="SUPFAM" id="SSF52833">
    <property type="entry name" value="Thioredoxin-like"/>
    <property type="match status" value="1"/>
</dbReference>
<dbReference type="STRING" id="660521.SAMN04487949_0389"/>
<dbReference type="InterPro" id="IPR036249">
    <property type="entry name" value="Thioredoxin-like_sf"/>
</dbReference>